<name>A0A507EB33_9FUNG</name>
<evidence type="ECO:0000256" key="3">
    <source>
        <dbReference type="ARBA" id="ARBA00022833"/>
    </source>
</evidence>
<proteinExistence type="predicted"/>
<evidence type="ECO:0000256" key="2">
    <source>
        <dbReference type="ARBA" id="ARBA00022771"/>
    </source>
</evidence>
<dbReference type="PANTHER" id="PTHR47570:SF1">
    <property type="entry name" value="ZINC ION BINDING PROTEIN"/>
    <property type="match status" value="1"/>
</dbReference>
<dbReference type="InterPro" id="IPR002893">
    <property type="entry name" value="Znf_MYND"/>
</dbReference>
<evidence type="ECO:0000313" key="7">
    <source>
        <dbReference type="Proteomes" id="UP000318582"/>
    </source>
</evidence>
<organism evidence="6 7">
    <name type="scientific">Powellomyces hirtus</name>
    <dbReference type="NCBI Taxonomy" id="109895"/>
    <lineage>
        <taxon>Eukaryota</taxon>
        <taxon>Fungi</taxon>
        <taxon>Fungi incertae sedis</taxon>
        <taxon>Chytridiomycota</taxon>
        <taxon>Chytridiomycota incertae sedis</taxon>
        <taxon>Chytridiomycetes</taxon>
        <taxon>Spizellomycetales</taxon>
        <taxon>Powellomycetaceae</taxon>
        <taxon>Powellomyces</taxon>
    </lineage>
</organism>
<dbReference type="AlphaFoldDB" id="A0A507EB33"/>
<dbReference type="SUPFAM" id="SSF144232">
    <property type="entry name" value="HIT/MYND zinc finger-like"/>
    <property type="match status" value="1"/>
</dbReference>
<dbReference type="Pfam" id="PF20179">
    <property type="entry name" value="MSS51_C"/>
    <property type="match status" value="1"/>
</dbReference>
<feature type="domain" description="MYND-type" evidence="5">
    <location>
        <begin position="243"/>
        <end position="282"/>
    </location>
</feature>
<dbReference type="Gene3D" id="6.10.140.2220">
    <property type="match status" value="1"/>
</dbReference>
<evidence type="ECO:0000259" key="5">
    <source>
        <dbReference type="PROSITE" id="PS50865"/>
    </source>
</evidence>
<dbReference type="STRING" id="109895.A0A507EB33"/>
<evidence type="ECO:0000256" key="1">
    <source>
        <dbReference type="ARBA" id="ARBA00022723"/>
    </source>
</evidence>
<evidence type="ECO:0000313" key="6">
    <source>
        <dbReference type="EMBL" id="TPX61052.1"/>
    </source>
</evidence>
<gene>
    <name evidence="6" type="ORF">PhCBS80983_g01408</name>
</gene>
<keyword evidence="3" id="KW-0862">Zinc</keyword>
<dbReference type="EMBL" id="QEAQ01000010">
    <property type="protein sequence ID" value="TPX61052.1"/>
    <property type="molecule type" value="Genomic_DNA"/>
</dbReference>
<dbReference type="GO" id="GO:0008270">
    <property type="term" value="F:zinc ion binding"/>
    <property type="evidence" value="ECO:0007669"/>
    <property type="project" value="UniProtKB-KW"/>
</dbReference>
<keyword evidence="2 4" id="KW-0863">Zinc-finger</keyword>
<reference evidence="6 7" key="1">
    <citation type="journal article" date="2019" name="Sci. Rep.">
        <title>Comparative genomics of chytrid fungi reveal insights into the obligate biotrophic and pathogenic lifestyle of Synchytrium endobioticum.</title>
        <authorList>
            <person name="van de Vossenberg B.T.L.H."/>
            <person name="Warris S."/>
            <person name="Nguyen H.D.T."/>
            <person name="van Gent-Pelzer M.P.E."/>
            <person name="Joly D.L."/>
            <person name="van de Geest H.C."/>
            <person name="Bonants P.J.M."/>
            <person name="Smith D.S."/>
            <person name="Levesque C.A."/>
            <person name="van der Lee T.A.J."/>
        </authorList>
    </citation>
    <scope>NUCLEOTIDE SEQUENCE [LARGE SCALE GENOMIC DNA]</scope>
    <source>
        <strain evidence="6 7">CBS 809.83</strain>
    </source>
</reference>
<evidence type="ECO:0000256" key="4">
    <source>
        <dbReference type="PROSITE-ProRule" id="PRU00134"/>
    </source>
</evidence>
<dbReference type="PROSITE" id="PS50865">
    <property type="entry name" value="ZF_MYND_2"/>
    <property type="match status" value="1"/>
</dbReference>
<keyword evidence="7" id="KW-1185">Reference proteome</keyword>
<dbReference type="Proteomes" id="UP000318582">
    <property type="component" value="Unassembled WGS sequence"/>
</dbReference>
<dbReference type="Pfam" id="PF01753">
    <property type="entry name" value="zf-MYND"/>
    <property type="match status" value="1"/>
</dbReference>
<dbReference type="InterPro" id="IPR046824">
    <property type="entry name" value="Mss51-like_C"/>
</dbReference>
<dbReference type="PANTHER" id="PTHR47570">
    <property type="entry name" value="ZINC ION BINDING PROTEIN"/>
    <property type="match status" value="1"/>
</dbReference>
<comment type="caution">
    <text evidence="6">The sequence shown here is derived from an EMBL/GenBank/DDBJ whole genome shotgun (WGS) entry which is preliminary data.</text>
</comment>
<protein>
    <recommendedName>
        <fullName evidence="5">MYND-type domain-containing protein</fullName>
    </recommendedName>
</protein>
<accession>A0A507EB33</accession>
<sequence length="620" mass="68593">MSQENESPLNSTLPEASTFNVTAFAQDVLAFFPRLTSDPVKTLEELPHVAAALVGLLVLPTLLWVLLRSVTSGRKTLNALDNWSPKSLKEEADELAEKAFVAPVTETPWEVGVTASAIAVSEDGQLRAFESFQTEKLTADQITSVIVKAIADPIDEQQVQRPKIISFLQSRQCADSVVSKVRENVGKYGIKANTAEALASEMAEYIKRRKEEVAQAIQNPQIPAVTGTPGAKPQLSPAPNRGCFVCKKEIEGKASQCSACKAMIYCSSECSKKDWPTHKAVCKGFKANMQRVENEKLHDLPFDFYNESKQLHSYNQVAFLVQHDVHNIGIFRRLCACYSQLGYGELAGGHIAQLQSGGVTDPLERFKLFGLSMALYPLSAAYPEGTDIRSIDSWRKYYEVRKISFSDPAALVLEVPLTVWHLVNKYCLDDLKSNEAGRRQLTIHLAGVEKEADLSALFEILLSLLPQTDIAVHMVSPAISSRLPPQHMTLGIRNEQMDSTIIVTLREGLYSPHHLSGELYTAEGLPFGTGKPDAVIIMNSALLAMQSWAPTIKMLIDNRQKTLFTEQMEHTVEMIAKQLDAIGCALTVEATVNPFRQPVLQWKKDTNLPGWSNGFIFGIY</sequence>
<keyword evidence="1" id="KW-0479">Metal-binding</keyword>
<dbReference type="PROSITE" id="PS01360">
    <property type="entry name" value="ZF_MYND_1"/>
    <property type="match status" value="1"/>
</dbReference>